<protein>
    <submittedName>
        <fullName evidence="1">Uncharacterized protein</fullName>
    </submittedName>
</protein>
<dbReference type="Proteomes" id="UP000235145">
    <property type="component" value="Unassembled WGS sequence"/>
</dbReference>
<evidence type="ECO:0000313" key="1">
    <source>
        <dbReference type="EMBL" id="KAJ0191195.1"/>
    </source>
</evidence>
<organism evidence="1 2">
    <name type="scientific">Lactuca sativa</name>
    <name type="common">Garden lettuce</name>
    <dbReference type="NCBI Taxonomy" id="4236"/>
    <lineage>
        <taxon>Eukaryota</taxon>
        <taxon>Viridiplantae</taxon>
        <taxon>Streptophyta</taxon>
        <taxon>Embryophyta</taxon>
        <taxon>Tracheophyta</taxon>
        <taxon>Spermatophyta</taxon>
        <taxon>Magnoliopsida</taxon>
        <taxon>eudicotyledons</taxon>
        <taxon>Gunneridae</taxon>
        <taxon>Pentapetalae</taxon>
        <taxon>asterids</taxon>
        <taxon>campanulids</taxon>
        <taxon>Asterales</taxon>
        <taxon>Asteraceae</taxon>
        <taxon>Cichorioideae</taxon>
        <taxon>Cichorieae</taxon>
        <taxon>Lactucinae</taxon>
        <taxon>Lactuca</taxon>
    </lineage>
</organism>
<dbReference type="AlphaFoldDB" id="A0A9R1UP95"/>
<dbReference type="EMBL" id="NBSK02000008">
    <property type="protein sequence ID" value="KAJ0191195.1"/>
    <property type="molecule type" value="Genomic_DNA"/>
</dbReference>
<proteinExistence type="predicted"/>
<comment type="caution">
    <text evidence="1">The sequence shown here is derived from an EMBL/GenBank/DDBJ whole genome shotgun (WGS) entry which is preliminary data.</text>
</comment>
<keyword evidence="2" id="KW-1185">Reference proteome</keyword>
<name>A0A9R1UP95_LACSA</name>
<sequence>MVSIRFVLTLSKTLIVMSHIRTNPNRSLSSFSAMSSSTKHSSSISSRNQNKKWCFVFVGSKCRFTGWFDGPMCAHSRAIIPRLLSSINKLKSQKTRLKSISKTDLPENTTIMPGSNIY</sequence>
<accession>A0A9R1UP95</accession>
<evidence type="ECO:0000313" key="2">
    <source>
        <dbReference type="Proteomes" id="UP000235145"/>
    </source>
</evidence>
<reference evidence="1 2" key="1">
    <citation type="journal article" date="2017" name="Nat. Commun.">
        <title>Genome assembly with in vitro proximity ligation data and whole-genome triplication in lettuce.</title>
        <authorList>
            <person name="Reyes-Chin-Wo S."/>
            <person name="Wang Z."/>
            <person name="Yang X."/>
            <person name="Kozik A."/>
            <person name="Arikit S."/>
            <person name="Song C."/>
            <person name="Xia L."/>
            <person name="Froenicke L."/>
            <person name="Lavelle D.O."/>
            <person name="Truco M.J."/>
            <person name="Xia R."/>
            <person name="Zhu S."/>
            <person name="Xu C."/>
            <person name="Xu H."/>
            <person name="Xu X."/>
            <person name="Cox K."/>
            <person name="Korf I."/>
            <person name="Meyers B.C."/>
            <person name="Michelmore R.W."/>
        </authorList>
    </citation>
    <scope>NUCLEOTIDE SEQUENCE [LARGE SCALE GENOMIC DNA]</scope>
    <source>
        <strain evidence="2">cv. Salinas</strain>
        <tissue evidence="1">Seedlings</tissue>
    </source>
</reference>
<gene>
    <name evidence="1" type="ORF">LSAT_V11C800388890</name>
</gene>